<evidence type="ECO:0000256" key="1">
    <source>
        <dbReference type="SAM" id="MobiDB-lite"/>
    </source>
</evidence>
<feature type="compositionally biased region" description="Pro residues" evidence="1">
    <location>
        <begin position="121"/>
        <end position="140"/>
    </location>
</feature>
<keyword evidence="3" id="KW-1185">Reference proteome</keyword>
<feature type="compositionally biased region" description="Basic and acidic residues" evidence="1">
    <location>
        <begin position="162"/>
        <end position="180"/>
    </location>
</feature>
<feature type="region of interest" description="Disordered" evidence="1">
    <location>
        <begin position="467"/>
        <end position="508"/>
    </location>
</feature>
<sequence>MKEVLDRKLPQELQPALRRSYVCAIWLLQRSRQFRWNTNKMHKPALAGFTRLFEAHLDAAVGRPISFHHISKSGGTSMCQLARFNGCQGPLMTRADNCLLNKGMDGPIWVMKHDPLVDNGIPPPPPPAPPAPPPPPPPPLSDIFGDDKPEPAHAAAGGGRRAGGDHTARSVNDDGDSRWGDDDDDDDQPSWNHPGAPDETASLFMDAAANSAGTLEPVPVEAMQWFMYDCNSMPKDKEGYGCGERQEAATAKSATFFANEHTLSFQHGEPQVCSAFTNLVMVREPLSEAVSLMSEVIQVYDRLLRRLSVQVWSPPRSDLVWWQRWAPVVVSSYATRTLLGPPAFCPPKEPNANVPGSAAAAAAAGAAQRPQLVMLASGGAVMLPAGYVNPAVKWGEAWLYLSDDQVASALESLYAFDVVLELGSSELIDVSTSKLLGWDKESFSRQEPQRGVVAARALTWQELQQLATQTPPATSMPPPGAAAAAAAKKAGQHQHSSASRSAQGKDGRGALDVDVAKRMLAEAWVRRAYADVGVEYVITPLLPGHKLQQGPPSRAIAVAELALQRVNKTKVTVFANATAGGHVVVKVEVPAGAAAVRYTTHRAAVAAGVHGNGTAPAGNATAGAAAAGAAKAAAAAAASTAASVEFYHLWPKHGVVLDEQQYHMLLKMTAADRALHEHAALLQLLDAGWLAVVSKTRGYSKLIRALQENDEDGAPLGCGFAGLNHMQ</sequence>
<name>A0A383VND4_TETOB</name>
<evidence type="ECO:0000313" key="3">
    <source>
        <dbReference type="Proteomes" id="UP000256970"/>
    </source>
</evidence>
<accession>A0A383VND4</accession>
<proteinExistence type="predicted"/>
<gene>
    <name evidence="2" type="ORF">BQ4739_LOCUS7464</name>
</gene>
<evidence type="ECO:0000313" key="2">
    <source>
        <dbReference type="EMBL" id="SZX67038.1"/>
    </source>
</evidence>
<organism evidence="2 3">
    <name type="scientific">Tetradesmus obliquus</name>
    <name type="common">Green alga</name>
    <name type="synonym">Acutodesmus obliquus</name>
    <dbReference type="NCBI Taxonomy" id="3088"/>
    <lineage>
        <taxon>Eukaryota</taxon>
        <taxon>Viridiplantae</taxon>
        <taxon>Chlorophyta</taxon>
        <taxon>core chlorophytes</taxon>
        <taxon>Chlorophyceae</taxon>
        <taxon>CS clade</taxon>
        <taxon>Sphaeropleales</taxon>
        <taxon>Scenedesmaceae</taxon>
        <taxon>Tetradesmus</taxon>
    </lineage>
</organism>
<feature type="compositionally biased region" description="Low complexity" evidence="1">
    <location>
        <begin position="481"/>
        <end position="502"/>
    </location>
</feature>
<dbReference type="PANTHER" id="PTHR48125">
    <property type="entry name" value="LP07818P1"/>
    <property type="match status" value="1"/>
</dbReference>
<reference evidence="2 3" key="1">
    <citation type="submission" date="2016-10" db="EMBL/GenBank/DDBJ databases">
        <authorList>
            <person name="Cai Z."/>
        </authorList>
    </citation>
    <scope>NUCLEOTIDE SEQUENCE [LARGE SCALE GENOMIC DNA]</scope>
</reference>
<protein>
    <submittedName>
        <fullName evidence="2">Uncharacterized protein</fullName>
    </submittedName>
</protein>
<dbReference type="EMBL" id="FNXT01000767">
    <property type="protein sequence ID" value="SZX67038.1"/>
    <property type="molecule type" value="Genomic_DNA"/>
</dbReference>
<feature type="region of interest" description="Disordered" evidence="1">
    <location>
        <begin position="114"/>
        <end position="199"/>
    </location>
</feature>
<dbReference type="AlphaFoldDB" id="A0A383VND4"/>
<dbReference type="SUPFAM" id="SSF101447">
    <property type="entry name" value="Formin homology 2 domain (FH2 domain)"/>
    <property type="match status" value="1"/>
</dbReference>
<dbReference type="Proteomes" id="UP000256970">
    <property type="component" value="Unassembled WGS sequence"/>
</dbReference>
<dbReference type="PANTHER" id="PTHR48125:SF10">
    <property type="entry name" value="OS12G0136300 PROTEIN"/>
    <property type="match status" value="1"/>
</dbReference>